<feature type="compositionally biased region" description="Basic and acidic residues" evidence="1">
    <location>
        <begin position="205"/>
        <end position="216"/>
    </location>
</feature>
<evidence type="ECO:0000313" key="4">
    <source>
        <dbReference type="EMBL" id="KAF4669754.1"/>
    </source>
</evidence>
<comment type="caution">
    <text evidence="4">The sequence shown here is derived from an EMBL/GenBank/DDBJ whole genome shotgun (WGS) entry which is preliminary data.</text>
</comment>
<keyword evidence="2" id="KW-0472">Membrane</keyword>
<dbReference type="EMBL" id="JABANN010000134">
    <property type="protein sequence ID" value="KAF4669754.1"/>
    <property type="molecule type" value="Genomic_DNA"/>
</dbReference>
<evidence type="ECO:0000313" key="5">
    <source>
        <dbReference type="Proteomes" id="UP000572268"/>
    </source>
</evidence>
<feature type="region of interest" description="Disordered" evidence="1">
    <location>
        <begin position="317"/>
        <end position="380"/>
    </location>
</feature>
<feature type="compositionally biased region" description="Basic and acidic residues" evidence="1">
    <location>
        <begin position="134"/>
        <end position="148"/>
    </location>
</feature>
<feature type="compositionally biased region" description="Polar residues" evidence="1">
    <location>
        <begin position="221"/>
        <end position="230"/>
    </location>
</feature>
<evidence type="ECO:0000256" key="2">
    <source>
        <dbReference type="SAM" id="Phobius"/>
    </source>
</evidence>
<gene>
    <name evidence="4" type="ORF">FOL46_001228</name>
</gene>
<proteinExistence type="predicted"/>
<feature type="compositionally biased region" description="Low complexity" evidence="1">
    <location>
        <begin position="115"/>
        <end position="132"/>
    </location>
</feature>
<evidence type="ECO:0000256" key="3">
    <source>
        <dbReference type="SAM" id="SignalP"/>
    </source>
</evidence>
<feature type="compositionally biased region" description="Basic and acidic residues" evidence="1">
    <location>
        <begin position="370"/>
        <end position="380"/>
    </location>
</feature>
<feature type="compositionally biased region" description="Basic and acidic residues" evidence="1">
    <location>
        <begin position="179"/>
        <end position="188"/>
    </location>
</feature>
<evidence type="ECO:0000256" key="1">
    <source>
        <dbReference type="SAM" id="MobiDB-lite"/>
    </source>
</evidence>
<feature type="region of interest" description="Disordered" evidence="1">
    <location>
        <begin position="41"/>
        <end position="253"/>
    </location>
</feature>
<feature type="compositionally biased region" description="Polar residues" evidence="1">
    <location>
        <begin position="275"/>
        <end position="290"/>
    </location>
</feature>
<feature type="signal peptide" evidence="3">
    <location>
        <begin position="1"/>
        <end position="22"/>
    </location>
</feature>
<feature type="compositionally biased region" description="Polar residues" evidence="1">
    <location>
        <begin position="94"/>
        <end position="104"/>
    </location>
</feature>
<evidence type="ECO:0008006" key="6">
    <source>
        <dbReference type="Google" id="ProtNLM"/>
    </source>
</evidence>
<accession>A0A7J6ME73</accession>
<reference evidence="4 5" key="1">
    <citation type="submission" date="2020-04" db="EMBL/GenBank/DDBJ databases">
        <title>Perkinsus olseni comparative genomics.</title>
        <authorList>
            <person name="Bogema D.R."/>
        </authorList>
    </citation>
    <scope>NUCLEOTIDE SEQUENCE [LARGE SCALE GENOMIC DNA]</scope>
    <source>
        <strain evidence="4">ATCC PRA-31</strain>
    </source>
</reference>
<sequence>MHILSSFPSICFHLVLPAILIATPTLTAKGRSSHGEIADIHVLTEPRGGPPEGQRRQPLGSTGSDPRASPSGDVVPDGTTLAGIGSPTTRERSSSFGNDSSVVVSATEGGEGKSGIPEMGMGPPIPIGVPHGSLEGDTKGVREGDDRQHRKKAEGGGKGASTGRVFPHHRPAAGPGRTSSEDSDRQEPTESLSPAAAGQVGVDSGRLHTSQEREAMRSVGAMSSDSTQTGDVGKHLHLTADGGEPPGVNKSKTKSTGLVGQGVVSGLVQPAVVSNDSQSTGDSVMAGNTDNRGDIGVDEPSREAHVDTAVGMTRLPLPQRRLRPTTAYEGPSEATPGGGESPKEDSVTTPSVVDGPSVKSNDTTTTLSEPLHHSQDENMHGGDLKAEEAVAGPVEGEVGPNHLPSGEVAMRSFIAVTVVTLLLVAAVIGSFVCTKDSLQVRRWSRYDAARHGVRKVNIPSPGRRYNLVQPLSAITTTVQQGAAASSSSSSSSSSYAERRF</sequence>
<dbReference type="Proteomes" id="UP000572268">
    <property type="component" value="Unassembled WGS sequence"/>
</dbReference>
<feature type="transmembrane region" description="Helical" evidence="2">
    <location>
        <begin position="413"/>
        <end position="433"/>
    </location>
</feature>
<feature type="compositionally biased region" description="Polar residues" evidence="1">
    <location>
        <begin position="358"/>
        <end position="368"/>
    </location>
</feature>
<organism evidence="4 5">
    <name type="scientific">Perkinsus olseni</name>
    <name type="common">Perkinsus atlanticus</name>
    <dbReference type="NCBI Taxonomy" id="32597"/>
    <lineage>
        <taxon>Eukaryota</taxon>
        <taxon>Sar</taxon>
        <taxon>Alveolata</taxon>
        <taxon>Perkinsozoa</taxon>
        <taxon>Perkinsea</taxon>
        <taxon>Perkinsida</taxon>
        <taxon>Perkinsidae</taxon>
        <taxon>Perkinsus</taxon>
    </lineage>
</organism>
<feature type="region of interest" description="Disordered" evidence="1">
    <location>
        <begin position="275"/>
        <end position="299"/>
    </location>
</feature>
<keyword evidence="2" id="KW-0812">Transmembrane</keyword>
<keyword evidence="2" id="KW-1133">Transmembrane helix</keyword>
<protein>
    <recommendedName>
        <fullName evidence="6">Transmembrane protein</fullName>
    </recommendedName>
</protein>
<feature type="compositionally biased region" description="Low complexity" evidence="1">
    <location>
        <begin position="482"/>
        <end position="494"/>
    </location>
</feature>
<name>A0A7J6ME73_PEROL</name>
<feature type="chain" id="PRO_5029717113" description="Transmembrane protein" evidence="3">
    <location>
        <begin position="23"/>
        <end position="500"/>
    </location>
</feature>
<dbReference type="AlphaFoldDB" id="A0A7J6ME73"/>
<keyword evidence="3" id="KW-0732">Signal</keyword>
<feature type="region of interest" description="Disordered" evidence="1">
    <location>
        <begin position="479"/>
        <end position="500"/>
    </location>
</feature>